<dbReference type="PANTHER" id="PTHR24256">
    <property type="entry name" value="TRYPTASE-RELATED"/>
    <property type="match status" value="1"/>
</dbReference>
<dbReference type="InterPro" id="IPR001254">
    <property type="entry name" value="Trypsin_dom"/>
</dbReference>
<keyword evidence="1" id="KW-1015">Disulfide bond</keyword>
<evidence type="ECO:0000256" key="2">
    <source>
        <dbReference type="ARBA" id="ARBA00024195"/>
    </source>
</evidence>
<proteinExistence type="inferred from homology"/>
<dbReference type="InterPro" id="IPR009003">
    <property type="entry name" value="Peptidase_S1_PA"/>
</dbReference>
<organism evidence="4 5">
    <name type="scientific">Globodera rostochiensis</name>
    <name type="common">Golden nematode worm</name>
    <name type="synonym">Heterodera rostochiensis</name>
    <dbReference type="NCBI Taxonomy" id="31243"/>
    <lineage>
        <taxon>Eukaryota</taxon>
        <taxon>Metazoa</taxon>
        <taxon>Ecdysozoa</taxon>
        <taxon>Nematoda</taxon>
        <taxon>Chromadorea</taxon>
        <taxon>Rhabditida</taxon>
        <taxon>Tylenchina</taxon>
        <taxon>Tylenchomorpha</taxon>
        <taxon>Tylenchoidea</taxon>
        <taxon>Heteroderidae</taxon>
        <taxon>Heteroderinae</taxon>
        <taxon>Globodera</taxon>
    </lineage>
</organism>
<sequence length="270" mass="30357">MATVLQSEFDALQNKTKFNPICTATIIGPRHILTALHCLEDGQQNSEYRLSYGAAQSSKQQHNVLKNKRAEIIKSDLAIIKSKQAIIFSPRVRPICLFSNGASNSEFSTPKKFVSQHIKKERRPFIVAGWGFKKPKCLNESQTPNDQLLYGTMRMISKEKCRLQYAKTQDMPEDDPINAIEKRLYEYHLADKICVVPEPSVTEPGDSGSPLLSKIGQYNWVQVGVLHGGNDKRCAPNDVYSTKGLYSAYTPIDCDWIADVTDGEVKCRGW</sequence>
<reference evidence="5" key="1">
    <citation type="submission" date="2022-11" db="UniProtKB">
        <authorList>
            <consortium name="WormBaseParasite"/>
        </authorList>
    </citation>
    <scope>IDENTIFICATION</scope>
</reference>
<name>A0A914HYB0_GLORO</name>
<dbReference type="Pfam" id="PF00089">
    <property type="entry name" value="Trypsin"/>
    <property type="match status" value="1"/>
</dbReference>
<evidence type="ECO:0000259" key="3">
    <source>
        <dbReference type="PROSITE" id="PS50240"/>
    </source>
</evidence>
<accession>A0A914HYB0</accession>
<feature type="domain" description="Peptidase S1" evidence="3">
    <location>
        <begin position="1"/>
        <end position="262"/>
    </location>
</feature>
<dbReference type="SUPFAM" id="SSF50494">
    <property type="entry name" value="Trypsin-like serine proteases"/>
    <property type="match status" value="1"/>
</dbReference>
<protein>
    <submittedName>
        <fullName evidence="5">Peptidase S1 domain-containing protein</fullName>
    </submittedName>
</protein>
<keyword evidence="4" id="KW-1185">Reference proteome</keyword>
<dbReference type="Proteomes" id="UP000887572">
    <property type="component" value="Unplaced"/>
</dbReference>
<dbReference type="WBParaSite" id="Gr19_v10_g5774.t1">
    <property type="protein sequence ID" value="Gr19_v10_g5774.t1"/>
    <property type="gene ID" value="Gr19_v10_g5774"/>
</dbReference>
<dbReference type="AlphaFoldDB" id="A0A914HYB0"/>
<dbReference type="Gene3D" id="2.40.10.10">
    <property type="entry name" value="Trypsin-like serine proteases"/>
    <property type="match status" value="1"/>
</dbReference>
<dbReference type="GO" id="GO:0004252">
    <property type="term" value="F:serine-type endopeptidase activity"/>
    <property type="evidence" value="ECO:0007669"/>
    <property type="project" value="InterPro"/>
</dbReference>
<evidence type="ECO:0000313" key="5">
    <source>
        <dbReference type="WBParaSite" id="Gr19_v10_g5774.t1"/>
    </source>
</evidence>
<dbReference type="SMART" id="SM00020">
    <property type="entry name" value="Tryp_SPc"/>
    <property type="match status" value="1"/>
</dbReference>
<dbReference type="PROSITE" id="PS50240">
    <property type="entry name" value="TRYPSIN_DOM"/>
    <property type="match status" value="1"/>
</dbReference>
<evidence type="ECO:0000313" key="4">
    <source>
        <dbReference type="Proteomes" id="UP000887572"/>
    </source>
</evidence>
<comment type="similarity">
    <text evidence="2">Belongs to the peptidase S1 family. CLIP subfamily.</text>
</comment>
<dbReference type="InterPro" id="IPR043504">
    <property type="entry name" value="Peptidase_S1_PA_chymotrypsin"/>
</dbReference>
<dbReference type="GO" id="GO:0006508">
    <property type="term" value="P:proteolysis"/>
    <property type="evidence" value="ECO:0007669"/>
    <property type="project" value="InterPro"/>
</dbReference>
<evidence type="ECO:0000256" key="1">
    <source>
        <dbReference type="ARBA" id="ARBA00023157"/>
    </source>
</evidence>
<dbReference type="InterPro" id="IPR051487">
    <property type="entry name" value="Ser/Thr_Proteases_Immune/Dev"/>
</dbReference>